<dbReference type="AlphaFoldDB" id="A0A6S9BH91"/>
<sequence>MARTAVPVQTPNQSFNEDIIKNPTIIINEATNEPKGRTVSGRTWKRRVQKRASSLITSNAANAKSKSWEKKQMERKLRQQLKEKEAEMKEAKRAAILAKKERRLENEKNRMENEFKLAQRQAQKLNLNKVGTTMKALNKKQLRMIKKTRMNTKTGVVEYVPAYAK</sequence>
<evidence type="ECO:0000256" key="7">
    <source>
        <dbReference type="ARBA" id="ARBA00023054"/>
    </source>
</evidence>
<evidence type="ECO:0000313" key="11">
    <source>
        <dbReference type="EMBL" id="CAD9319563.1"/>
    </source>
</evidence>
<evidence type="ECO:0000256" key="9">
    <source>
        <dbReference type="ARBA" id="ARBA00093307"/>
    </source>
</evidence>
<keyword evidence="7 10" id="KW-0175">Coiled coil</keyword>
<evidence type="ECO:0000256" key="1">
    <source>
        <dbReference type="ARBA" id="ARBA00004286"/>
    </source>
</evidence>
<dbReference type="InterPro" id="IPR026570">
    <property type="entry name" value="CCDC86"/>
</dbReference>
<gene>
    <name evidence="11" type="ORF">DBRI1063_LOCUS5489</name>
</gene>
<reference evidence="11" key="1">
    <citation type="submission" date="2021-01" db="EMBL/GenBank/DDBJ databases">
        <authorList>
            <person name="Corre E."/>
            <person name="Pelletier E."/>
            <person name="Niang G."/>
            <person name="Scheremetjew M."/>
            <person name="Finn R."/>
            <person name="Kale V."/>
            <person name="Holt S."/>
            <person name="Cochrane G."/>
            <person name="Meng A."/>
            <person name="Brown T."/>
            <person name="Cohen L."/>
        </authorList>
    </citation>
    <scope>NUCLEOTIDE SEQUENCE</scope>
    <source>
        <strain evidence="11">Pop2</strain>
    </source>
</reference>
<accession>A0A6S9BH91</accession>
<organism evidence="11">
    <name type="scientific">Ditylum brightwellii</name>
    <dbReference type="NCBI Taxonomy" id="49249"/>
    <lineage>
        <taxon>Eukaryota</taxon>
        <taxon>Sar</taxon>
        <taxon>Stramenopiles</taxon>
        <taxon>Ochrophyta</taxon>
        <taxon>Bacillariophyta</taxon>
        <taxon>Mediophyceae</taxon>
        <taxon>Lithodesmiophycidae</taxon>
        <taxon>Lithodesmiales</taxon>
        <taxon>Lithodesmiaceae</taxon>
        <taxon>Ditylum</taxon>
    </lineage>
</organism>
<evidence type="ECO:0000256" key="8">
    <source>
        <dbReference type="ARBA" id="ARBA00023242"/>
    </source>
</evidence>
<dbReference type="EMBL" id="HBGN01008552">
    <property type="protein sequence ID" value="CAD9319563.1"/>
    <property type="molecule type" value="Transcribed_RNA"/>
</dbReference>
<evidence type="ECO:0000256" key="2">
    <source>
        <dbReference type="ARBA" id="ARBA00004604"/>
    </source>
</evidence>
<feature type="coiled-coil region" evidence="10">
    <location>
        <begin position="70"/>
        <end position="128"/>
    </location>
</feature>
<evidence type="ECO:0000256" key="4">
    <source>
        <dbReference type="ARBA" id="ARBA00022454"/>
    </source>
</evidence>
<dbReference type="PANTHER" id="PTHR13557">
    <property type="entry name" value="COILED-COIL DOMAIN-CONTAINING PROTEIN 86"/>
    <property type="match status" value="1"/>
</dbReference>
<evidence type="ECO:0000256" key="5">
    <source>
        <dbReference type="ARBA" id="ARBA00022553"/>
    </source>
</evidence>
<protein>
    <recommendedName>
        <fullName evidence="3">Coiled-coil domain-containing protein 86</fullName>
    </recommendedName>
</protein>
<keyword evidence="8" id="KW-0539">Nucleus</keyword>
<evidence type="ECO:0000256" key="3">
    <source>
        <dbReference type="ARBA" id="ARBA00016738"/>
    </source>
</evidence>
<dbReference type="GO" id="GO:0005730">
    <property type="term" value="C:nucleolus"/>
    <property type="evidence" value="ECO:0007669"/>
    <property type="project" value="UniProtKB-SubCell"/>
</dbReference>
<keyword evidence="4" id="KW-0158">Chromosome</keyword>
<proteinExistence type="predicted"/>
<evidence type="ECO:0000256" key="6">
    <source>
        <dbReference type="ARBA" id="ARBA00022934"/>
    </source>
</evidence>
<keyword evidence="5" id="KW-0597">Phosphoprotein</keyword>
<dbReference type="GO" id="GO:0005694">
    <property type="term" value="C:chromosome"/>
    <property type="evidence" value="ECO:0007669"/>
    <property type="project" value="UniProtKB-SubCell"/>
</dbReference>
<name>A0A6S9BH91_9STRA</name>
<comment type="subcellular location">
    <subcellularLocation>
        <location evidence="1">Chromosome</location>
    </subcellularLocation>
    <subcellularLocation>
        <location evidence="2">Nucleus</location>
        <location evidence="2">Nucleolus</location>
    </subcellularLocation>
</comment>
<dbReference type="PANTHER" id="PTHR13557:SF1">
    <property type="entry name" value="COILED-COIL DOMAIN-CONTAINING PROTEIN 86"/>
    <property type="match status" value="1"/>
</dbReference>
<comment type="function">
    <text evidence="9">Required for proper chromosome segregation during mitosis and error-free mitotic progression.</text>
</comment>
<keyword evidence="6" id="KW-0164">Citrullination</keyword>
<evidence type="ECO:0000256" key="10">
    <source>
        <dbReference type="SAM" id="Coils"/>
    </source>
</evidence>